<dbReference type="PANTHER" id="PTHR24226:SF5">
    <property type="entry name" value="CHEMOKINE (C-X-C MOTIF) RECEPTOR 7"/>
    <property type="match status" value="1"/>
</dbReference>
<evidence type="ECO:0000256" key="7">
    <source>
        <dbReference type="ARBA" id="ARBA00023157"/>
    </source>
</evidence>
<evidence type="ECO:0000256" key="3">
    <source>
        <dbReference type="ARBA" id="ARBA00022692"/>
    </source>
</evidence>
<dbReference type="Ensembl" id="ENSDCDT00010030764.1">
    <property type="protein sequence ID" value="ENSDCDP00010024773.1"/>
    <property type="gene ID" value="ENSDCDG00010015830.1"/>
</dbReference>
<keyword evidence="6 12" id="KW-0472">Membrane</keyword>
<dbReference type="OrthoDB" id="5963140at2759"/>
<feature type="transmembrane region" description="Helical" evidence="12">
    <location>
        <begin position="79"/>
        <end position="98"/>
    </location>
</feature>
<reference evidence="15" key="2">
    <citation type="submission" date="2025-05" db="UniProtKB">
        <authorList>
            <consortium name="Ensembl"/>
        </authorList>
    </citation>
    <scope>IDENTIFICATION</scope>
</reference>
<evidence type="ECO:0000256" key="10">
    <source>
        <dbReference type="ARBA" id="ARBA00023224"/>
    </source>
</evidence>
<name>A0A8C4AUH9_9TELE</name>
<evidence type="ECO:0000256" key="4">
    <source>
        <dbReference type="ARBA" id="ARBA00022989"/>
    </source>
</evidence>
<feature type="transmembrane region" description="Helical" evidence="12">
    <location>
        <begin position="47"/>
        <end position="67"/>
    </location>
</feature>
<dbReference type="PANTHER" id="PTHR24226">
    <property type="entry name" value="G-PROTEIN COUPLED RECEPTOR 182 AND ESTROGEN RECEPTOR 1"/>
    <property type="match status" value="1"/>
</dbReference>
<dbReference type="Ensembl" id="ENSDCDT00010017424.1">
    <property type="protein sequence ID" value="ENSDCDP00010016416.1"/>
    <property type="gene ID" value="ENSDCDG00010007566.1"/>
</dbReference>
<dbReference type="GO" id="GO:0006935">
    <property type="term" value="P:chemotaxis"/>
    <property type="evidence" value="ECO:0007669"/>
    <property type="project" value="InterPro"/>
</dbReference>
<evidence type="ECO:0000256" key="6">
    <source>
        <dbReference type="ARBA" id="ARBA00023136"/>
    </source>
</evidence>
<accession>A0A8C4AUH9</accession>
<evidence type="ECO:0000313" key="16">
    <source>
        <dbReference type="Proteomes" id="UP000694580"/>
    </source>
</evidence>
<dbReference type="GO" id="GO:0004930">
    <property type="term" value="F:G protein-coupled receptor activity"/>
    <property type="evidence" value="ECO:0007669"/>
    <property type="project" value="UniProtKB-KW"/>
</dbReference>
<dbReference type="InterPro" id="IPR017452">
    <property type="entry name" value="GPCR_Rhodpsn_7TM"/>
</dbReference>
<feature type="transmembrane region" description="Helical" evidence="12">
    <location>
        <begin position="118"/>
        <end position="135"/>
    </location>
</feature>
<dbReference type="FunFam" id="1.20.1070.10:FF:000141">
    <property type="entry name" value="atypical chemokine receptor 3"/>
    <property type="match status" value="1"/>
</dbReference>
<dbReference type="Proteomes" id="UP000694580">
    <property type="component" value="Chromosome 9"/>
</dbReference>
<dbReference type="GeneID" id="114773757"/>
<evidence type="ECO:0000259" key="13">
    <source>
        <dbReference type="PROSITE" id="PS50262"/>
    </source>
</evidence>
<evidence type="ECO:0000313" key="14">
    <source>
        <dbReference type="Ensembl" id="ENSDCDP00010016416.1"/>
    </source>
</evidence>
<keyword evidence="10 11" id="KW-0807">Transducer</keyword>
<protein>
    <recommendedName>
        <fullName evidence="13">G-protein coupled receptors family 1 profile domain-containing protein</fullName>
    </recommendedName>
</protein>
<sequence>MNVSDPSDLLYEDLNYTDHDENISHVEMHLCLTAFNRIALLHAMCTLYVFIFMVGLAANAIVVCVNLRTGSHRHETHLYIMNLAVADLCVVATLPIWVSSLAQGGHWPFGEVACKLTHLIFSVNLFASIFFLACMSVDRYLSVNHFGNATGRRKRLVRRLVCIFTWLLALIASVPDTYFLKVVKASQADASLCRPVYPEHSPQEWMVGIQLSFVVLGFAVPFPVIAVSYALLARTLASCSTGDQDRRLSRKVILTYIVVFLLCWAPYHIVLLADALVLLGAVPLDCSMENGLYVALQLTQCLSLLHCCINPVVYSFIHRHYRYDLMKAFIFKYSTQSGIAQLMENSNGNDTENSTVENPSQL</sequence>
<dbReference type="GeneTree" id="ENSGT01130000278323"/>
<keyword evidence="7" id="KW-1015">Disulfide bond</keyword>
<feature type="transmembrane region" description="Helical" evidence="12">
    <location>
        <begin position="294"/>
        <end position="317"/>
    </location>
</feature>
<keyword evidence="8 11" id="KW-0675">Receptor</keyword>
<evidence type="ECO:0000256" key="11">
    <source>
        <dbReference type="RuleBase" id="RU000688"/>
    </source>
</evidence>
<comment type="similarity">
    <text evidence="11">Belongs to the G-protein coupled receptor 1 family.</text>
</comment>
<comment type="subcellular location">
    <subcellularLocation>
        <location evidence="1">Cell membrane</location>
        <topology evidence="1">Multi-pass membrane protein</topology>
    </subcellularLocation>
</comment>
<reference evidence="14 16" key="1">
    <citation type="submission" date="2020-06" db="EMBL/GenBank/DDBJ databases">
        <authorList>
            <consortium name="Wellcome Sanger Institute Data Sharing"/>
        </authorList>
    </citation>
    <scope>NUCLEOTIDE SEQUENCE [LARGE SCALE GENOMIC DNA]</scope>
</reference>
<dbReference type="GO" id="GO:0005886">
    <property type="term" value="C:plasma membrane"/>
    <property type="evidence" value="ECO:0007669"/>
    <property type="project" value="UniProtKB-SubCell"/>
</dbReference>
<evidence type="ECO:0000256" key="8">
    <source>
        <dbReference type="ARBA" id="ARBA00023170"/>
    </source>
</evidence>
<dbReference type="PROSITE" id="PS00237">
    <property type="entry name" value="G_PROTEIN_RECEP_F1_1"/>
    <property type="match status" value="1"/>
</dbReference>
<feature type="transmembrane region" description="Helical" evidence="12">
    <location>
        <begin position="253"/>
        <end position="282"/>
    </location>
</feature>
<evidence type="ECO:0000256" key="12">
    <source>
        <dbReference type="SAM" id="Phobius"/>
    </source>
</evidence>
<evidence type="ECO:0000313" key="15">
    <source>
        <dbReference type="Ensembl" id="ENSDCDP00010024773.1"/>
    </source>
</evidence>
<organism evidence="15 16">
    <name type="scientific">Denticeps clupeoides</name>
    <name type="common">denticle herring</name>
    <dbReference type="NCBI Taxonomy" id="299321"/>
    <lineage>
        <taxon>Eukaryota</taxon>
        <taxon>Metazoa</taxon>
        <taxon>Chordata</taxon>
        <taxon>Craniata</taxon>
        <taxon>Vertebrata</taxon>
        <taxon>Euteleostomi</taxon>
        <taxon>Actinopterygii</taxon>
        <taxon>Neopterygii</taxon>
        <taxon>Teleostei</taxon>
        <taxon>Clupei</taxon>
        <taxon>Clupeiformes</taxon>
        <taxon>Denticipitoidei</taxon>
        <taxon>Denticipitidae</taxon>
        <taxon>Denticeps</taxon>
    </lineage>
</organism>
<keyword evidence="16" id="KW-1185">Reference proteome</keyword>
<keyword evidence="4 12" id="KW-1133">Transmembrane helix</keyword>
<dbReference type="GO" id="GO:0019956">
    <property type="term" value="F:chemokine binding"/>
    <property type="evidence" value="ECO:0007669"/>
    <property type="project" value="InterPro"/>
</dbReference>
<dbReference type="InterPro" id="IPR001416">
    <property type="entry name" value="ACKR3"/>
</dbReference>
<feature type="transmembrane region" description="Helical" evidence="12">
    <location>
        <begin position="205"/>
        <end position="232"/>
    </location>
</feature>
<dbReference type="SUPFAM" id="SSF81321">
    <property type="entry name" value="Family A G protein-coupled receptor-like"/>
    <property type="match status" value="1"/>
</dbReference>
<dbReference type="Gene3D" id="1.20.1070.10">
    <property type="entry name" value="Rhodopsin 7-helix transmembrane proteins"/>
    <property type="match status" value="1"/>
</dbReference>
<keyword evidence="5 11" id="KW-0297">G-protein coupled receptor</keyword>
<gene>
    <name evidence="15" type="primary">LOC114773757</name>
    <name evidence="14" type="synonym">ackr3a</name>
</gene>
<dbReference type="RefSeq" id="XP_028821761.1">
    <property type="nucleotide sequence ID" value="XM_028965928.1"/>
</dbReference>
<keyword evidence="3 11" id="KW-0812">Transmembrane</keyword>
<dbReference type="AlphaFoldDB" id="A0A8C4AUH9"/>
<dbReference type="InterPro" id="IPR047143">
    <property type="entry name" value="GPER1-like"/>
</dbReference>
<evidence type="ECO:0000256" key="9">
    <source>
        <dbReference type="ARBA" id="ARBA00023180"/>
    </source>
</evidence>
<proteinExistence type="inferred from homology"/>
<dbReference type="GO" id="GO:0015026">
    <property type="term" value="F:coreceptor activity"/>
    <property type="evidence" value="ECO:0007669"/>
    <property type="project" value="InterPro"/>
</dbReference>
<evidence type="ECO:0000256" key="1">
    <source>
        <dbReference type="ARBA" id="ARBA00004651"/>
    </source>
</evidence>
<dbReference type="PRINTS" id="PR00646">
    <property type="entry name" value="RDC1ORPHANR"/>
</dbReference>
<dbReference type="InterPro" id="IPR000276">
    <property type="entry name" value="GPCR_Rhodpsn"/>
</dbReference>
<keyword evidence="9" id="KW-0325">Glycoprotein</keyword>
<evidence type="ECO:0000256" key="5">
    <source>
        <dbReference type="ARBA" id="ARBA00023040"/>
    </source>
</evidence>
<dbReference type="PROSITE" id="PS50262">
    <property type="entry name" value="G_PROTEIN_RECEP_F1_2"/>
    <property type="match status" value="1"/>
</dbReference>
<dbReference type="PRINTS" id="PR00237">
    <property type="entry name" value="GPCRRHODOPSN"/>
</dbReference>
<evidence type="ECO:0000256" key="2">
    <source>
        <dbReference type="ARBA" id="ARBA00022475"/>
    </source>
</evidence>
<keyword evidence="2" id="KW-1003">Cell membrane</keyword>
<feature type="transmembrane region" description="Helical" evidence="12">
    <location>
        <begin position="156"/>
        <end position="174"/>
    </location>
</feature>
<dbReference type="Pfam" id="PF00001">
    <property type="entry name" value="7tm_1"/>
    <property type="match status" value="1"/>
</dbReference>
<feature type="domain" description="G-protein coupled receptors family 1 profile" evidence="13">
    <location>
        <begin position="58"/>
        <end position="314"/>
    </location>
</feature>
<dbReference type="GO" id="GO:0001570">
    <property type="term" value="P:vasculogenesis"/>
    <property type="evidence" value="ECO:0007669"/>
    <property type="project" value="InterPro"/>
</dbReference>
<dbReference type="GO" id="GO:0001525">
    <property type="term" value="P:angiogenesis"/>
    <property type="evidence" value="ECO:0007669"/>
    <property type="project" value="InterPro"/>
</dbReference>